<dbReference type="RefSeq" id="WP_261757313.1">
    <property type="nucleotide sequence ID" value="NZ_CP104562.2"/>
</dbReference>
<proteinExistence type="predicted"/>
<reference evidence="1" key="1">
    <citation type="submission" date="2022-10" db="EMBL/GenBank/DDBJ databases">
        <title>Characterization and whole genome sequencing of a new Roseateles species, isolated from fresh water.</title>
        <authorList>
            <person name="Guliayeva D.Y."/>
            <person name="Akhremchuk A.E."/>
            <person name="Sikolenko M.A."/>
            <person name="Valentovich L.N."/>
            <person name="Sidarenka A.V."/>
        </authorList>
    </citation>
    <scope>NUCLEOTIDE SEQUENCE</scope>
    <source>
        <strain evidence="1">BIM B-1768</strain>
    </source>
</reference>
<sequence>MRKQPERLYPTRPARTMDASEIPGFEPWCDPGADHQAGRPYGELSREGRVRFLVMSLHMQMRWRGEDGQDELQVFGPAGHVQARASDPDVDALLPTVLTALAYCWNIQPAVFVGLVNDKLGADFGVDPTVPQDCYHRAGMLSGTPLANHWLRTRP</sequence>
<name>A0ABY6AX63_9BURK</name>
<accession>A0ABY6AX63</accession>
<gene>
    <name evidence="1" type="ORF">N4261_21625</name>
</gene>
<dbReference type="EMBL" id="CP104562">
    <property type="protein sequence ID" value="UXH77562.1"/>
    <property type="molecule type" value="Genomic_DNA"/>
</dbReference>
<evidence type="ECO:0000313" key="1">
    <source>
        <dbReference type="EMBL" id="UXH77562.1"/>
    </source>
</evidence>
<dbReference type="Proteomes" id="UP001064933">
    <property type="component" value="Chromosome"/>
</dbReference>
<organism evidence="1 2">
    <name type="scientific">Roseateles amylovorans</name>
    <dbReference type="NCBI Taxonomy" id="2978473"/>
    <lineage>
        <taxon>Bacteria</taxon>
        <taxon>Pseudomonadati</taxon>
        <taxon>Pseudomonadota</taxon>
        <taxon>Betaproteobacteria</taxon>
        <taxon>Burkholderiales</taxon>
        <taxon>Sphaerotilaceae</taxon>
        <taxon>Roseateles</taxon>
    </lineage>
</organism>
<evidence type="ECO:0000313" key="2">
    <source>
        <dbReference type="Proteomes" id="UP001064933"/>
    </source>
</evidence>
<protein>
    <submittedName>
        <fullName evidence="1">Uncharacterized protein</fullName>
    </submittedName>
</protein>
<keyword evidence="2" id="KW-1185">Reference proteome</keyword>